<feature type="region of interest" description="Disordered" evidence="1">
    <location>
        <begin position="266"/>
        <end position="316"/>
    </location>
</feature>
<dbReference type="SUPFAM" id="SSF140741">
    <property type="entry name" value="RUN domain-like"/>
    <property type="match status" value="1"/>
</dbReference>
<feature type="domain" description="RUN" evidence="2">
    <location>
        <begin position="48"/>
        <end position="186"/>
    </location>
</feature>
<dbReference type="CDD" id="cd17679">
    <property type="entry name" value="RUN_PLEKHM1"/>
    <property type="match status" value="1"/>
</dbReference>
<organism evidence="3 4">
    <name type="scientific">Meganyctiphanes norvegica</name>
    <name type="common">Northern krill</name>
    <name type="synonym">Thysanopoda norvegica</name>
    <dbReference type="NCBI Taxonomy" id="48144"/>
    <lineage>
        <taxon>Eukaryota</taxon>
        <taxon>Metazoa</taxon>
        <taxon>Ecdysozoa</taxon>
        <taxon>Arthropoda</taxon>
        <taxon>Crustacea</taxon>
        <taxon>Multicrustacea</taxon>
        <taxon>Malacostraca</taxon>
        <taxon>Eumalacostraca</taxon>
        <taxon>Eucarida</taxon>
        <taxon>Euphausiacea</taxon>
        <taxon>Euphausiidae</taxon>
        <taxon>Meganyctiphanes</taxon>
    </lineage>
</organism>
<dbReference type="PANTHER" id="PTHR47194">
    <property type="entry name" value="SORTING NEXIN-29-RELATED"/>
    <property type="match status" value="1"/>
</dbReference>
<feature type="compositionally biased region" description="Basic and acidic residues" evidence="1">
    <location>
        <begin position="277"/>
        <end position="288"/>
    </location>
</feature>
<evidence type="ECO:0000259" key="2">
    <source>
        <dbReference type="PROSITE" id="PS50826"/>
    </source>
</evidence>
<dbReference type="SMART" id="SM00593">
    <property type="entry name" value="RUN"/>
    <property type="match status" value="1"/>
</dbReference>
<dbReference type="Proteomes" id="UP001497623">
    <property type="component" value="Unassembled WGS sequence"/>
</dbReference>
<dbReference type="InterPro" id="IPR004012">
    <property type="entry name" value="Run_dom"/>
</dbReference>
<gene>
    <name evidence="3" type="ORF">MNOR_LOCUS37794</name>
</gene>
<feature type="compositionally biased region" description="Polar residues" evidence="1">
    <location>
        <begin position="266"/>
        <end position="276"/>
    </location>
</feature>
<keyword evidence="4" id="KW-1185">Reference proteome</keyword>
<protein>
    <recommendedName>
        <fullName evidence="2">RUN domain-containing protein</fullName>
    </recommendedName>
</protein>
<dbReference type="PROSITE" id="PS50826">
    <property type="entry name" value="RUN"/>
    <property type="match status" value="1"/>
</dbReference>
<proteinExistence type="predicted"/>
<dbReference type="InterPro" id="IPR037213">
    <property type="entry name" value="Run_dom_sf"/>
</dbReference>
<feature type="compositionally biased region" description="Basic and acidic residues" evidence="1">
    <location>
        <begin position="298"/>
        <end position="307"/>
    </location>
</feature>
<reference evidence="3 4" key="1">
    <citation type="submission" date="2024-05" db="EMBL/GenBank/DDBJ databases">
        <authorList>
            <person name="Wallberg A."/>
        </authorList>
    </citation>
    <scope>NUCLEOTIDE SEQUENCE [LARGE SCALE GENOMIC DNA]</scope>
</reference>
<evidence type="ECO:0000256" key="1">
    <source>
        <dbReference type="SAM" id="MobiDB-lite"/>
    </source>
</evidence>
<evidence type="ECO:0000313" key="3">
    <source>
        <dbReference type="EMBL" id="CAL4203577.1"/>
    </source>
</evidence>
<dbReference type="InterPro" id="IPR047326">
    <property type="entry name" value="RUN_PLEKHM1"/>
</dbReference>
<dbReference type="EMBL" id="CAXKWB010079428">
    <property type="protein sequence ID" value="CAL4203577.1"/>
    <property type="molecule type" value="Genomic_DNA"/>
</dbReference>
<accession>A0AAV2SHY1</accession>
<feature type="non-terminal residue" evidence="3">
    <location>
        <position position="316"/>
    </location>
</feature>
<dbReference type="AlphaFoldDB" id="A0AAV2SHY1"/>
<comment type="caution">
    <text evidence="3">The sequence shown here is derived from an EMBL/GenBank/DDBJ whole genome shotgun (WGS) entry which is preliminary data.</text>
</comment>
<dbReference type="PANTHER" id="PTHR47194:SF3">
    <property type="entry name" value="SORTING NEXIN 29"/>
    <property type="match status" value="1"/>
</dbReference>
<sequence>MFSQRKNRERREAIICSGLVNKLKEAVQSVIQSGGTRDQANCSRSPVLGHSDNTNALCNVLEAVLIHGLRDSFGERMSTFLTDTDRMPVPNFWPVILIESHRDLIEQVGELSFITSEVGRSRAWLRLALNQGQIGSYLAILANDTRTLKEYYKPHSFLRDPEQADIMLCVLQPVSALIFNLATNAAVLNTWTQTPLVLAGLWAPSTDQGGSLDPVLSATDVASTFIAEDSVNVGIPIDDTPLSDKMFDMIVGRTPETSFISQVMESRSAQEESQQTETKENTQGERNEQVYTSEDYDRDVKANKYEEQQTANVQFE</sequence>
<evidence type="ECO:0000313" key="4">
    <source>
        <dbReference type="Proteomes" id="UP001497623"/>
    </source>
</evidence>
<dbReference type="Gene3D" id="1.20.58.900">
    <property type="match status" value="1"/>
</dbReference>
<name>A0AAV2SHY1_MEGNR</name>
<dbReference type="Pfam" id="PF02759">
    <property type="entry name" value="RUN"/>
    <property type="match status" value="1"/>
</dbReference>